<feature type="chain" id="PRO_5013281977" evidence="1">
    <location>
        <begin position="27"/>
        <end position="383"/>
    </location>
</feature>
<dbReference type="Proteomes" id="UP000216533">
    <property type="component" value="Unassembled WGS sequence"/>
</dbReference>
<comment type="caution">
    <text evidence="2">The sequence shown here is derived from an EMBL/GenBank/DDBJ whole genome shotgun (WGS) entry which is preliminary data.</text>
</comment>
<accession>A0A255E2T9</accession>
<dbReference type="PROSITE" id="PS51318">
    <property type="entry name" value="TAT"/>
    <property type="match status" value="1"/>
</dbReference>
<proteinExistence type="predicted"/>
<dbReference type="Gene3D" id="3.20.20.80">
    <property type="entry name" value="Glycosidases"/>
    <property type="match status" value="1"/>
</dbReference>
<reference evidence="2 3" key="1">
    <citation type="submission" date="2017-07" db="EMBL/GenBank/DDBJ databases">
        <title>Draft whole genome sequences of clinical Proprionibacteriaceae strains.</title>
        <authorList>
            <person name="Bernier A.-M."/>
            <person name="Bernard K."/>
            <person name="Domingo M.-C."/>
        </authorList>
    </citation>
    <scope>NUCLEOTIDE SEQUENCE [LARGE SCALE GENOMIC DNA]</scope>
    <source>
        <strain evidence="2 3">NML 160184</strain>
    </source>
</reference>
<keyword evidence="1" id="KW-0732">Signal</keyword>
<evidence type="ECO:0000313" key="3">
    <source>
        <dbReference type="Proteomes" id="UP000216533"/>
    </source>
</evidence>
<sequence>MSRRTLIGAAAALAGAAVVGPRIAVAAPNATAGSPGQFAANFVFAAGTVADNRRMIRRMNAAPITFGYRLTPVTADSLAAEVREVVGSRRAFRYSGGLELAQGRQADDAFVDSASGRFVVLSITDDAAVVAPADPGSDRNRMLIEAARSIGAQVVLGMPAPIMGKDPAWLPDRSYLPELDAFSKRFLKAYPDTDGYYHHVEMPMRHVDAWHDVRDLYARQNQFANELRPGVLTIIAPYLEDRIAKASAFGPEDAAPGYAKLLETANGTNLIIAPQDGLGTDTTALAVDDLSEHHHTTEEFFAAFAEVDPERIWVTVECMTPGGGTTTSRGVSTLERVRQQLDATAPTTRGAIGFMWRGGAGGEPGMIDIPRICQEAAGFGKLP</sequence>
<dbReference type="EMBL" id="NMVI01000024">
    <property type="protein sequence ID" value="OYN85816.1"/>
    <property type="molecule type" value="Genomic_DNA"/>
</dbReference>
<feature type="signal peptide" evidence="1">
    <location>
        <begin position="1"/>
        <end position="26"/>
    </location>
</feature>
<evidence type="ECO:0000313" key="2">
    <source>
        <dbReference type="EMBL" id="OYN85816.1"/>
    </source>
</evidence>
<name>A0A255E2T9_9ACTN</name>
<dbReference type="InterPro" id="IPR006311">
    <property type="entry name" value="TAT_signal"/>
</dbReference>
<evidence type="ECO:0000256" key="1">
    <source>
        <dbReference type="SAM" id="SignalP"/>
    </source>
</evidence>
<organism evidence="2 3">
    <name type="scientific">Parenemella sanctibonifatiensis</name>
    <dbReference type="NCBI Taxonomy" id="2016505"/>
    <lineage>
        <taxon>Bacteria</taxon>
        <taxon>Bacillati</taxon>
        <taxon>Actinomycetota</taxon>
        <taxon>Actinomycetes</taxon>
        <taxon>Propionibacteriales</taxon>
        <taxon>Propionibacteriaceae</taxon>
        <taxon>Parenemella</taxon>
    </lineage>
</organism>
<gene>
    <name evidence="2" type="ORF">CGZ92_10300</name>
</gene>
<protein>
    <submittedName>
        <fullName evidence="2">Uncharacterized protein</fullName>
    </submittedName>
</protein>
<dbReference type="AlphaFoldDB" id="A0A255E2T9"/>